<comment type="caution">
    <text evidence="4">The sequence shown here is derived from an EMBL/GenBank/DDBJ whole genome shotgun (WGS) entry which is preliminary data.</text>
</comment>
<dbReference type="OrthoDB" id="9998912at2759"/>
<keyword evidence="1" id="KW-0880">Kelch repeat</keyword>
<dbReference type="SMART" id="SM00612">
    <property type="entry name" value="Kelch"/>
    <property type="match status" value="4"/>
</dbReference>
<dbReference type="Gene3D" id="2.130.10.80">
    <property type="entry name" value="Galactose oxidase/kelch, beta-propeller"/>
    <property type="match status" value="3"/>
</dbReference>
<sequence>MNTIKCFCLEWSFTGNMHIARRDHTASVLSNGKVLVAGAMGAEKSTELYDPSTSTWTTTGNMNNIRVDHTASLLSNGKVLVTGGLAFNVLNSAELYDPSAGTWTNTGIMNNVRRMHTASVLSNGKVLVAGGNNGGWINYLLNSTELYDPSTGVWTTTGSMTNARHFHTASVLSNGNVLVTGGWNGNITMYSAELYDPSTGTWTTTGNMNNARSGHSASLLSNGKILVAGGAGAYNILGLNSAELY</sequence>
<keyword evidence="2" id="KW-0677">Repeat</keyword>
<evidence type="ECO:0000313" key="4">
    <source>
        <dbReference type="EMBL" id="CAF1081006.1"/>
    </source>
</evidence>
<dbReference type="EMBL" id="CAJNOM010000117">
    <property type="protein sequence ID" value="CAF1081006.1"/>
    <property type="molecule type" value="Genomic_DNA"/>
</dbReference>
<dbReference type="EMBL" id="CAJNOI010000095">
    <property type="protein sequence ID" value="CAF1048736.1"/>
    <property type="molecule type" value="Genomic_DNA"/>
</dbReference>
<dbReference type="Proteomes" id="UP000663877">
    <property type="component" value="Unassembled WGS sequence"/>
</dbReference>
<accession>A0A814MTN0</accession>
<gene>
    <name evidence="3" type="ORF">BJG266_LOCUS18487</name>
    <name evidence="4" type="ORF">QVE165_LOCUS19222</name>
</gene>
<reference evidence="4" key="1">
    <citation type="submission" date="2021-02" db="EMBL/GenBank/DDBJ databases">
        <authorList>
            <person name="Nowell W R."/>
        </authorList>
    </citation>
    <scope>NUCLEOTIDE SEQUENCE</scope>
</reference>
<dbReference type="SUPFAM" id="SSF117281">
    <property type="entry name" value="Kelch motif"/>
    <property type="match status" value="1"/>
</dbReference>
<evidence type="ECO:0000256" key="2">
    <source>
        <dbReference type="ARBA" id="ARBA00022737"/>
    </source>
</evidence>
<proteinExistence type="predicted"/>
<keyword evidence="5" id="KW-1185">Reference proteome</keyword>
<dbReference type="Pfam" id="PF24681">
    <property type="entry name" value="Kelch_KLHDC2_KLHL20_DRC7"/>
    <property type="match status" value="1"/>
</dbReference>
<dbReference type="PANTHER" id="PTHR46344:SF27">
    <property type="entry name" value="KELCH REPEAT SUPERFAMILY PROTEIN"/>
    <property type="match status" value="1"/>
</dbReference>
<organism evidence="4 5">
    <name type="scientific">Adineta steineri</name>
    <dbReference type="NCBI Taxonomy" id="433720"/>
    <lineage>
        <taxon>Eukaryota</taxon>
        <taxon>Metazoa</taxon>
        <taxon>Spiralia</taxon>
        <taxon>Gnathifera</taxon>
        <taxon>Rotifera</taxon>
        <taxon>Eurotatoria</taxon>
        <taxon>Bdelloidea</taxon>
        <taxon>Adinetida</taxon>
        <taxon>Adinetidae</taxon>
        <taxon>Adineta</taxon>
    </lineage>
</organism>
<evidence type="ECO:0000313" key="3">
    <source>
        <dbReference type="EMBL" id="CAF1048736.1"/>
    </source>
</evidence>
<dbReference type="AlphaFoldDB" id="A0A814MTN0"/>
<dbReference type="InterPro" id="IPR006652">
    <property type="entry name" value="Kelch_1"/>
</dbReference>
<protein>
    <submittedName>
        <fullName evidence="4">Uncharacterized protein</fullName>
    </submittedName>
</protein>
<dbReference type="Proteomes" id="UP000663832">
    <property type="component" value="Unassembled WGS sequence"/>
</dbReference>
<name>A0A814MTN0_9BILA</name>
<evidence type="ECO:0000313" key="5">
    <source>
        <dbReference type="Proteomes" id="UP000663832"/>
    </source>
</evidence>
<evidence type="ECO:0000256" key="1">
    <source>
        <dbReference type="ARBA" id="ARBA00022441"/>
    </source>
</evidence>
<dbReference type="InterPro" id="IPR037293">
    <property type="entry name" value="Gal_Oxidase_central_sf"/>
</dbReference>
<dbReference type="PANTHER" id="PTHR46344">
    <property type="entry name" value="OS02G0202900 PROTEIN"/>
    <property type="match status" value="1"/>
</dbReference>
<dbReference type="InterPro" id="IPR015915">
    <property type="entry name" value="Kelch-typ_b-propeller"/>
</dbReference>